<accession>Q0JYH3</accession>
<dbReference type="OrthoDB" id="8588447at2"/>
<evidence type="ECO:0000313" key="2">
    <source>
        <dbReference type="EMBL" id="QCC04970.1"/>
    </source>
</evidence>
<evidence type="ECO:0000313" key="3">
    <source>
        <dbReference type="Proteomes" id="UP000008210"/>
    </source>
</evidence>
<reference evidence="1 3" key="1">
    <citation type="journal article" date="2006" name="Nat. Biotechnol.">
        <title>Genome sequence of the bioplastic-producing 'Knallgas' bacterium Ralstonia eutropha H16.</title>
        <authorList>
            <person name="Pohlmann A."/>
            <person name="Fricke W.F."/>
            <person name="Reinecke F."/>
            <person name="Kusian B."/>
            <person name="Liesegang H."/>
            <person name="Cramm R."/>
            <person name="Eitinger T."/>
            <person name="Ewering C."/>
            <person name="Potter M."/>
            <person name="Schwartz E."/>
            <person name="Strittmatter A."/>
            <person name="Voss I."/>
            <person name="Gottschalk G."/>
            <person name="Steinbuechel A."/>
            <person name="Friedrich B."/>
            <person name="Bowien B."/>
        </authorList>
    </citation>
    <scope>NUCLEOTIDE SEQUENCE [LARGE SCALE GENOMIC DNA]</scope>
    <source>
        <strain evidence="3">ATCC 17699 / DSM 428 / KCTC 22496 / NCIMB 10442 / H16 / Stanier 337</strain>
        <strain evidence="1">H16</strain>
    </source>
</reference>
<dbReference type="Proteomes" id="UP000296079">
    <property type="component" value="Chromosome 2"/>
</dbReference>
<dbReference type="AlphaFoldDB" id="Q0JYH3"/>
<proteinExistence type="predicted"/>
<organism evidence="1 3">
    <name type="scientific">Cupriavidus necator (strain ATCC 17699 / DSM 428 / KCTC 22496 / NCIMB 10442 / H16 / Stanier 337)</name>
    <name type="common">Ralstonia eutropha</name>
    <dbReference type="NCBI Taxonomy" id="381666"/>
    <lineage>
        <taxon>Bacteria</taxon>
        <taxon>Pseudomonadati</taxon>
        <taxon>Pseudomonadota</taxon>
        <taxon>Betaproteobacteria</taxon>
        <taxon>Burkholderiales</taxon>
        <taxon>Burkholderiaceae</taxon>
        <taxon>Cupriavidus</taxon>
    </lineage>
</organism>
<dbReference type="Proteomes" id="UP000008210">
    <property type="component" value="Chromosome 2"/>
</dbReference>
<keyword evidence="3" id="KW-1185">Reference proteome</keyword>
<protein>
    <recommendedName>
        <fullName evidence="5">Type VI secretion system protein</fullName>
    </recommendedName>
</protein>
<sequence>MMTTPVHLLSLRRAGTLLAAAALAGLLGGCAASSWLGFKGDKVKWKQVTLTAAADANGNSPVAVDVVLVSDEALQARLADLPAAKWFAGRSDLGSTYPSGLRYRSWELVPGQRLDVPAEDLEGPRVAAAYVFANYQAPGAHRARVEQFNGTLAVQLDSAAFTVLVTK</sequence>
<dbReference type="EMBL" id="AM260480">
    <property type="protein sequence ID" value="CAJ97201.1"/>
    <property type="molecule type" value="Genomic_DNA"/>
</dbReference>
<evidence type="ECO:0000313" key="4">
    <source>
        <dbReference type="Proteomes" id="UP000296079"/>
    </source>
</evidence>
<evidence type="ECO:0008006" key="5">
    <source>
        <dbReference type="Google" id="ProtNLM"/>
    </source>
</evidence>
<dbReference type="HOGENOM" id="CLU_136211_0_0_4"/>
<dbReference type="RefSeq" id="WP_011617857.1">
    <property type="nucleotide sequence ID" value="NC_008314.1"/>
</dbReference>
<name>Q0JYH3_CUPNH</name>
<gene>
    <name evidence="1" type="ordered locus">H16_B2419</name>
    <name evidence="2" type="ORF">E6A55_31385</name>
</gene>
<dbReference type="STRING" id="381666.H16_B2419"/>
<dbReference type="EMBL" id="CP039288">
    <property type="protein sequence ID" value="QCC04970.1"/>
    <property type="molecule type" value="Genomic_DNA"/>
</dbReference>
<dbReference type="KEGG" id="reh:H16_B2419"/>
<reference evidence="2 4" key="2">
    <citation type="submission" date="2019-04" db="EMBL/GenBank/DDBJ databases">
        <title>Long-read de novo sequencing of Cupriavidus necator H16.</title>
        <authorList>
            <person name="Little G.T."/>
            <person name="Ehsaan M."/>
            <person name="Arenas-Lopez C."/>
            <person name="Jawed K."/>
            <person name="Winzer K."/>
            <person name="Kovacs K."/>
            <person name="Malys N."/>
            <person name="Minton N.P."/>
        </authorList>
    </citation>
    <scope>NUCLEOTIDE SEQUENCE [LARGE SCALE GENOMIC DNA]</scope>
    <source>
        <strain evidence="2 4">H16</strain>
    </source>
</reference>
<dbReference type="eggNOG" id="ENOG5032ZWP">
    <property type="taxonomic scope" value="Bacteria"/>
</dbReference>
<evidence type="ECO:0000313" key="1">
    <source>
        <dbReference type="EMBL" id="CAJ97201.1"/>
    </source>
</evidence>